<protein>
    <submittedName>
        <fullName evidence="1">Uncharacterized protein</fullName>
    </submittedName>
</protein>
<name>A0A6C0BW04_9ZZZZ</name>
<sequence>MDIPKTSLKDKYIKVKNTEERKVKHLDSLYSTGFLNDYFSHKPITRSMSGNTA</sequence>
<dbReference type="AlphaFoldDB" id="A0A6C0BW04"/>
<organism evidence="1">
    <name type="scientific">viral metagenome</name>
    <dbReference type="NCBI Taxonomy" id="1070528"/>
    <lineage>
        <taxon>unclassified sequences</taxon>
        <taxon>metagenomes</taxon>
        <taxon>organismal metagenomes</taxon>
    </lineage>
</organism>
<proteinExistence type="predicted"/>
<dbReference type="EMBL" id="MN739256">
    <property type="protein sequence ID" value="QHS95754.1"/>
    <property type="molecule type" value="Genomic_DNA"/>
</dbReference>
<evidence type="ECO:0000313" key="1">
    <source>
        <dbReference type="EMBL" id="QHS95754.1"/>
    </source>
</evidence>
<accession>A0A6C0BW04</accession>
<reference evidence="1" key="1">
    <citation type="journal article" date="2020" name="Nature">
        <title>Giant virus diversity and host interactions through global metagenomics.</title>
        <authorList>
            <person name="Schulz F."/>
            <person name="Roux S."/>
            <person name="Paez-Espino D."/>
            <person name="Jungbluth S."/>
            <person name="Walsh D.A."/>
            <person name="Denef V.J."/>
            <person name="McMahon K.D."/>
            <person name="Konstantinidis K.T."/>
            <person name="Eloe-Fadrosh E.A."/>
            <person name="Kyrpides N.C."/>
            <person name="Woyke T."/>
        </authorList>
    </citation>
    <scope>NUCLEOTIDE SEQUENCE</scope>
    <source>
        <strain evidence="1">GVMAG-M-3300018868-6</strain>
    </source>
</reference>